<feature type="domain" description="Tyr recombinase" evidence="7">
    <location>
        <begin position="160"/>
        <end position="341"/>
    </location>
</feature>
<dbReference type="Proteomes" id="UP000768567">
    <property type="component" value="Unassembled WGS sequence"/>
</dbReference>
<dbReference type="InterPro" id="IPR044068">
    <property type="entry name" value="CB"/>
</dbReference>
<evidence type="ECO:0000256" key="1">
    <source>
        <dbReference type="ARBA" id="ARBA00003283"/>
    </source>
</evidence>
<keyword evidence="4 6" id="KW-0238">DNA-binding</keyword>
<evidence type="ECO:0000256" key="6">
    <source>
        <dbReference type="PROSITE-ProRule" id="PRU01248"/>
    </source>
</evidence>
<dbReference type="PROSITE" id="PS51898">
    <property type="entry name" value="TYR_RECOMBINASE"/>
    <property type="match status" value="1"/>
</dbReference>
<evidence type="ECO:0000256" key="2">
    <source>
        <dbReference type="ARBA" id="ARBA00008857"/>
    </source>
</evidence>
<dbReference type="InterPro" id="IPR011010">
    <property type="entry name" value="DNA_brk_join_enz"/>
</dbReference>
<dbReference type="EMBL" id="JADCKC010000002">
    <property type="protein sequence ID" value="MBE5037314.1"/>
    <property type="molecule type" value="Genomic_DNA"/>
</dbReference>
<dbReference type="PROSITE" id="PS51900">
    <property type="entry name" value="CB"/>
    <property type="match status" value="1"/>
</dbReference>
<evidence type="ECO:0000259" key="8">
    <source>
        <dbReference type="PROSITE" id="PS51900"/>
    </source>
</evidence>
<dbReference type="PANTHER" id="PTHR30349">
    <property type="entry name" value="PHAGE INTEGRASE-RELATED"/>
    <property type="match status" value="1"/>
</dbReference>
<dbReference type="SUPFAM" id="SSF56349">
    <property type="entry name" value="DNA breaking-rejoining enzymes"/>
    <property type="match status" value="1"/>
</dbReference>
<gene>
    <name evidence="9" type="ORF">INF35_05930</name>
</gene>
<name>A0ABR9R2H8_9FIRM</name>
<dbReference type="RefSeq" id="WP_193500607.1">
    <property type="nucleotide sequence ID" value="NZ_JADCKC010000002.1"/>
</dbReference>
<accession>A0ABR9R2H8</accession>
<dbReference type="Pfam" id="PF00589">
    <property type="entry name" value="Phage_integrase"/>
    <property type="match status" value="1"/>
</dbReference>
<evidence type="ECO:0000256" key="3">
    <source>
        <dbReference type="ARBA" id="ARBA00022908"/>
    </source>
</evidence>
<dbReference type="InterPro" id="IPR010998">
    <property type="entry name" value="Integrase_recombinase_N"/>
</dbReference>
<dbReference type="Pfam" id="PF14659">
    <property type="entry name" value="Phage_int_SAM_3"/>
    <property type="match status" value="1"/>
</dbReference>
<comment type="similarity">
    <text evidence="2">Belongs to the 'phage' integrase family.</text>
</comment>
<sequence>MGRKLTDGLTLKPNGTYELIRRIDGKRKSFSSKTPREVWEKYNAYLRASDAERDEIKRGKMFSDVAKEWWANKESEIAYGSRRTYKSAMKRAVDALGQCRITSITPEQCNSFIQGLNFARKTVSNQLSVLNMIFRYSIVRGYAKSNPCQYVEIPSHLAHSTRHLLTPEQLQAVKLSAGTPDSLLAQLILYTGTRCGEALALQWKDVDFENNRIGITKAVVHHGNCPEIEKTKTQAGIRVVPLLTPLRALLLPLVGNPDDYIIGGKKPLSKSALNRYWERYIKQLNVGQIDRHQIRHEYATMLYEAGVDVLTAKTIMGHTDIATTQRIYTHIRECRIDDARKKLEEMSDRWQTYKNKYVQSNF</sequence>
<evidence type="ECO:0000313" key="9">
    <source>
        <dbReference type="EMBL" id="MBE5037314.1"/>
    </source>
</evidence>
<evidence type="ECO:0000256" key="4">
    <source>
        <dbReference type="ARBA" id="ARBA00023125"/>
    </source>
</evidence>
<keyword evidence="10" id="KW-1185">Reference proteome</keyword>
<comment type="function">
    <text evidence="1">Site-specific tyrosine recombinase, which acts by catalyzing the cutting and rejoining of the recombining DNA molecules.</text>
</comment>
<protein>
    <submittedName>
        <fullName evidence="9">Site-specific integrase</fullName>
    </submittedName>
</protein>
<proteinExistence type="inferred from homology"/>
<dbReference type="InterPro" id="IPR013762">
    <property type="entry name" value="Integrase-like_cat_sf"/>
</dbReference>
<dbReference type="Gene3D" id="1.10.150.130">
    <property type="match status" value="1"/>
</dbReference>
<evidence type="ECO:0000259" key="7">
    <source>
        <dbReference type="PROSITE" id="PS51898"/>
    </source>
</evidence>
<evidence type="ECO:0000256" key="5">
    <source>
        <dbReference type="ARBA" id="ARBA00023172"/>
    </source>
</evidence>
<comment type="caution">
    <text evidence="9">The sequence shown here is derived from an EMBL/GenBank/DDBJ whole genome shotgun (WGS) entry which is preliminary data.</text>
</comment>
<keyword evidence="3" id="KW-0229">DNA integration</keyword>
<dbReference type="InterPro" id="IPR004107">
    <property type="entry name" value="Integrase_SAM-like_N"/>
</dbReference>
<dbReference type="Gene3D" id="1.10.443.10">
    <property type="entry name" value="Intergrase catalytic core"/>
    <property type="match status" value="1"/>
</dbReference>
<keyword evidence="5" id="KW-0233">DNA recombination</keyword>
<dbReference type="InterPro" id="IPR050090">
    <property type="entry name" value="Tyrosine_recombinase_XerCD"/>
</dbReference>
<dbReference type="CDD" id="cd01189">
    <property type="entry name" value="INT_ICEBs1_C_like"/>
    <property type="match status" value="1"/>
</dbReference>
<organism evidence="9 10">
    <name type="scientific">Gemmiger gallinarum</name>
    <dbReference type="NCBI Taxonomy" id="2779354"/>
    <lineage>
        <taxon>Bacteria</taxon>
        <taxon>Bacillati</taxon>
        <taxon>Bacillota</taxon>
        <taxon>Clostridia</taxon>
        <taxon>Eubacteriales</taxon>
        <taxon>Gemmiger</taxon>
    </lineage>
</organism>
<dbReference type="InterPro" id="IPR002104">
    <property type="entry name" value="Integrase_catalytic"/>
</dbReference>
<feature type="domain" description="Core-binding (CB)" evidence="8">
    <location>
        <begin position="60"/>
        <end position="138"/>
    </location>
</feature>
<dbReference type="PANTHER" id="PTHR30349:SF41">
    <property type="entry name" value="INTEGRASE_RECOMBINASE PROTEIN MJ0367-RELATED"/>
    <property type="match status" value="1"/>
</dbReference>
<reference evidence="9 10" key="1">
    <citation type="submission" date="2020-10" db="EMBL/GenBank/DDBJ databases">
        <title>ChiBAC.</title>
        <authorList>
            <person name="Zenner C."/>
            <person name="Hitch T.C.A."/>
            <person name="Clavel T."/>
        </authorList>
    </citation>
    <scope>NUCLEOTIDE SEQUENCE [LARGE SCALE GENOMIC DNA]</scope>
    <source>
        <strain evidence="9 10">DSM 109015</strain>
    </source>
</reference>
<evidence type="ECO:0000313" key="10">
    <source>
        <dbReference type="Proteomes" id="UP000768567"/>
    </source>
</evidence>